<sequence>MARAAFPKGSLAMRMRDELGGFVADAHFGDLYPTCGRPALSPAALALVSVLQFAEGLSDRQAADAVRGRIDWKYALNLELTDPGFDYSVLSEFRDRLVAGQAEELIMEALLERCHLVGLLKSGGRQRTDSTHVRSAARELNRLELAAEAMRCTLNALAIAAPDWLSAHIDQDWIDRYGPRVEDYRHPKGKQARIDLAASIGEDGVALLQAVFATPEHDWLRRLPAVETMRQLWIQQYQVVDGAVRWRRSHDLPPGKTRLTTPHDTEARCGVKRETVWHGYKAHLTETCEPDAPHLITQVLTTVGSVSDIDTTAVIHARLDERRLLPDTHIVDAGYVDVHLITTSERDHGVELLGPVASSTVWQAGAGGFALEDFTIDWEKHQATCPQDRIATSWRPDRSQAGVPVVRVTFRSSDCKPCPVRDQCTTSAVGRRLTLRPELEHRTLQKARADQRTAEWRQRYAARQGVEGTISQAVRSFGLRRARYRGLAKTRLQHQLAAAAINLARLSAWVIDHPLAATRHPPLMQLRLAA</sequence>
<comment type="caution">
    <text evidence="3">The sequence shown here is derived from an EMBL/GenBank/DDBJ whole genome shotgun (WGS) entry which is preliminary data.</text>
</comment>
<dbReference type="EMBL" id="JBHSOD010000119">
    <property type="protein sequence ID" value="MFC5891060.1"/>
    <property type="molecule type" value="Genomic_DNA"/>
</dbReference>
<evidence type="ECO:0000313" key="3">
    <source>
        <dbReference type="EMBL" id="MFC5891060.1"/>
    </source>
</evidence>
<dbReference type="Pfam" id="PF13751">
    <property type="entry name" value="DDE_Tnp_1_6"/>
    <property type="match status" value="1"/>
</dbReference>
<dbReference type="PANTHER" id="PTHR35604">
    <property type="entry name" value="TRANSPOSASE INSH FOR INSERTION SEQUENCE ELEMENT IS5A-RELATED"/>
    <property type="match status" value="1"/>
</dbReference>
<dbReference type="InterPro" id="IPR008490">
    <property type="entry name" value="Transposase_InsH_N"/>
</dbReference>
<name>A0ABW1FA86_9ACTN</name>
<dbReference type="InterPro" id="IPR025668">
    <property type="entry name" value="Tnp_DDE_dom"/>
</dbReference>
<organism evidence="3 4">
    <name type="scientific">Kitasatospora aburaviensis</name>
    <dbReference type="NCBI Taxonomy" id="67265"/>
    <lineage>
        <taxon>Bacteria</taxon>
        <taxon>Bacillati</taxon>
        <taxon>Actinomycetota</taxon>
        <taxon>Actinomycetes</taxon>
        <taxon>Kitasatosporales</taxon>
        <taxon>Streptomycetaceae</taxon>
        <taxon>Kitasatospora</taxon>
    </lineage>
</organism>
<reference evidence="4" key="1">
    <citation type="journal article" date="2019" name="Int. J. Syst. Evol. Microbiol.">
        <title>The Global Catalogue of Microorganisms (GCM) 10K type strain sequencing project: providing services to taxonomists for standard genome sequencing and annotation.</title>
        <authorList>
            <consortium name="The Broad Institute Genomics Platform"/>
            <consortium name="The Broad Institute Genome Sequencing Center for Infectious Disease"/>
            <person name="Wu L."/>
            <person name="Ma J."/>
        </authorList>
    </citation>
    <scope>NUCLEOTIDE SEQUENCE [LARGE SCALE GENOMIC DNA]</scope>
    <source>
        <strain evidence="4">CGMCC 4.1469</strain>
    </source>
</reference>
<feature type="domain" description="Transposase InsH N-terminal" evidence="1">
    <location>
        <begin position="25"/>
        <end position="96"/>
    </location>
</feature>
<dbReference type="Pfam" id="PF05598">
    <property type="entry name" value="DUF772"/>
    <property type="match status" value="1"/>
</dbReference>
<keyword evidence="4" id="KW-1185">Reference proteome</keyword>
<proteinExistence type="predicted"/>
<accession>A0ABW1FA86</accession>
<gene>
    <name evidence="3" type="ORF">ACFP0N_39520</name>
</gene>
<dbReference type="Proteomes" id="UP001596067">
    <property type="component" value="Unassembled WGS sequence"/>
</dbReference>
<protein>
    <submittedName>
        <fullName evidence="3">IS1182 family transposase</fullName>
    </submittedName>
</protein>
<evidence type="ECO:0000259" key="1">
    <source>
        <dbReference type="Pfam" id="PF05598"/>
    </source>
</evidence>
<dbReference type="InterPro" id="IPR047629">
    <property type="entry name" value="IS1182_transpos"/>
</dbReference>
<evidence type="ECO:0000313" key="4">
    <source>
        <dbReference type="Proteomes" id="UP001596067"/>
    </source>
</evidence>
<feature type="domain" description="Transposase DDE" evidence="2">
    <location>
        <begin position="384"/>
        <end position="506"/>
    </location>
</feature>
<dbReference type="RefSeq" id="WP_313762140.1">
    <property type="nucleotide sequence ID" value="NZ_JBHSOD010000119.1"/>
</dbReference>
<dbReference type="PANTHER" id="PTHR35604:SF2">
    <property type="entry name" value="TRANSPOSASE INSH FOR INSERTION SEQUENCE ELEMENT IS5A-RELATED"/>
    <property type="match status" value="1"/>
</dbReference>
<dbReference type="NCBIfam" id="NF033551">
    <property type="entry name" value="transpos_IS1182"/>
    <property type="match status" value="1"/>
</dbReference>
<evidence type="ECO:0000259" key="2">
    <source>
        <dbReference type="Pfam" id="PF13751"/>
    </source>
</evidence>